<dbReference type="Proteomes" id="UP001055303">
    <property type="component" value="Unassembled WGS sequence"/>
</dbReference>
<dbReference type="AlphaFoldDB" id="A0A564G6B2"/>
<accession>A0A564G6B2</accession>
<dbReference type="RefSeq" id="WP_144768858.1">
    <property type="nucleotide sequence ID" value="NZ_BPQI01000249.1"/>
</dbReference>
<reference evidence="1" key="3">
    <citation type="submission" date="2021-08" db="EMBL/GenBank/DDBJ databases">
        <authorList>
            <person name="Tani A."/>
            <person name="Ola A."/>
            <person name="Ogura Y."/>
            <person name="Katsura K."/>
            <person name="Hayashi T."/>
        </authorList>
    </citation>
    <scope>NUCLEOTIDE SEQUENCE</scope>
    <source>
        <strain evidence="1">DSM 22415</strain>
    </source>
</reference>
<sequence>MAGSAEDRLDKLNAQILVLEAQRNDQIMLIEAQEDKGQDAGIDTVLLRQIEERIAGLKVRTATFEGDPRHV</sequence>
<reference evidence="1" key="2">
    <citation type="journal article" date="2021" name="Front. Microbiol.">
        <title>Comprehensive Comparative Genomics and Phenotyping of Methylobacterium Species.</title>
        <authorList>
            <person name="Alessa O."/>
            <person name="Ogura Y."/>
            <person name="Fujitani Y."/>
            <person name="Takami H."/>
            <person name="Hayashi T."/>
            <person name="Sahin N."/>
            <person name="Tani A."/>
        </authorList>
    </citation>
    <scope>NUCLEOTIDE SEQUENCE</scope>
    <source>
        <strain evidence="1">DSM 22415</strain>
    </source>
</reference>
<evidence type="ECO:0000313" key="4">
    <source>
        <dbReference type="Proteomes" id="UP001055303"/>
    </source>
</evidence>
<dbReference type="OrthoDB" id="8025171at2"/>
<evidence type="ECO:0000313" key="3">
    <source>
        <dbReference type="Proteomes" id="UP000401717"/>
    </source>
</evidence>
<gene>
    <name evidence="1" type="ORF">IFDJLNFL_5660</name>
    <name evidence="2" type="ORF">MTDSW087_05625</name>
</gene>
<dbReference type="EMBL" id="BPQI01000249">
    <property type="protein sequence ID" value="GJD59729.1"/>
    <property type="molecule type" value="Genomic_DNA"/>
</dbReference>
<name>A0A564G6B2_9HYPH</name>
<organism evidence="2 3">
    <name type="scientific">Methylobacterium dankookense</name>
    <dbReference type="NCBI Taxonomy" id="560405"/>
    <lineage>
        <taxon>Bacteria</taxon>
        <taxon>Pseudomonadati</taxon>
        <taxon>Pseudomonadota</taxon>
        <taxon>Alphaproteobacteria</taxon>
        <taxon>Hyphomicrobiales</taxon>
        <taxon>Methylobacteriaceae</taxon>
        <taxon>Methylobacterium</taxon>
    </lineage>
</organism>
<dbReference type="EMBL" id="CABFVH010000075">
    <property type="protein sequence ID" value="VUF15877.1"/>
    <property type="molecule type" value="Genomic_DNA"/>
</dbReference>
<reference evidence="2 3" key="1">
    <citation type="submission" date="2019-06" db="EMBL/GenBank/DDBJ databases">
        <authorList>
            <person name="Rodrigo-Torres L."/>
            <person name="Arahal R. D."/>
            <person name="Lucena T."/>
        </authorList>
    </citation>
    <scope>NUCLEOTIDE SEQUENCE [LARGE SCALE GENOMIC DNA]</scope>
    <source>
        <strain evidence="2 3">SW08-7</strain>
    </source>
</reference>
<proteinExistence type="predicted"/>
<keyword evidence="4" id="KW-1185">Reference proteome</keyword>
<protein>
    <submittedName>
        <fullName evidence="2">Uncharacterized protein</fullName>
    </submittedName>
</protein>
<evidence type="ECO:0000313" key="2">
    <source>
        <dbReference type="EMBL" id="VUF15877.1"/>
    </source>
</evidence>
<dbReference type="Proteomes" id="UP000401717">
    <property type="component" value="Unassembled WGS sequence"/>
</dbReference>
<evidence type="ECO:0000313" key="1">
    <source>
        <dbReference type="EMBL" id="GJD59729.1"/>
    </source>
</evidence>